<organism evidence="1">
    <name type="scientific">marine metagenome</name>
    <dbReference type="NCBI Taxonomy" id="408172"/>
    <lineage>
        <taxon>unclassified sequences</taxon>
        <taxon>metagenomes</taxon>
        <taxon>ecological metagenomes</taxon>
    </lineage>
</organism>
<sequence length="73" mass="8796">MSMNKEHIKSLINEQLINHTLDQSFYIDETIFKLDLENFFYKQWVFVDHVSRIPNIGDYFLFNIGNESIIVIR</sequence>
<protein>
    <recommendedName>
        <fullName evidence="2">Rieske domain-containing protein</fullName>
    </recommendedName>
</protein>
<dbReference type="AlphaFoldDB" id="A0A383BC08"/>
<evidence type="ECO:0000313" key="1">
    <source>
        <dbReference type="EMBL" id="SVE17657.1"/>
    </source>
</evidence>
<dbReference type="PRINTS" id="PR00090">
    <property type="entry name" value="RNGDIOXGNASE"/>
</dbReference>
<dbReference type="Gene3D" id="2.102.10.10">
    <property type="entry name" value="Rieske [2Fe-2S] iron-sulphur domain"/>
    <property type="match status" value="1"/>
</dbReference>
<name>A0A383BC08_9ZZZZ</name>
<gene>
    <name evidence="1" type="ORF">METZ01_LOCUS470511</name>
</gene>
<proteinExistence type="predicted"/>
<dbReference type="InterPro" id="IPR001663">
    <property type="entry name" value="Rng_hydr_dOase-A"/>
</dbReference>
<dbReference type="PANTHER" id="PTHR43756">
    <property type="entry name" value="CHOLINE MONOOXYGENASE, CHLOROPLASTIC"/>
    <property type="match status" value="1"/>
</dbReference>
<dbReference type="Gene3D" id="3.90.380.10">
    <property type="entry name" value="Naphthalene 1,2-dioxygenase Alpha Subunit, Chain A, domain 1"/>
    <property type="match status" value="1"/>
</dbReference>
<dbReference type="SUPFAM" id="SSF50022">
    <property type="entry name" value="ISP domain"/>
    <property type="match status" value="1"/>
</dbReference>
<dbReference type="EMBL" id="UINC01199296">
    <property type="protein sequence ID" value="SVE17657.1"/>
    <property type="molecule type" value="Genomic_DNA"/>
</dbReference>
<dbReference type="PANTHER" id="PTHR43756:SF5">
    <property type="entry name" value="CHOLINE MONOOXYGENASE, CHLOROPLASTIC"/>
    <property type="match status" value="1"/>
</dbReference>
<dbReference type="GO" id="GO:0051537">
    <property type="term" value="F:2 iron, 2 sulfur cluster binding"/>
    <property type="evidence" value="ECO:0007669"/>
    <property type="project" value="InterPro"/>
</dbReference>
<accession>A0A383BC08</accession>
<dbReference type="InterPro" id="IPR036922">
    <property type="entry name" value="Rieske_2Fe-2S_sf"/>
</dbReference>
<feature type="non-terminal residue" evidence="1">
    <location>
        <position position="73"/>
    </location>
</feature>
<evidence type="ECO:0008006" key="2">
    <source>
        <dbReference type="Google" id="ProtNLM"/>
    </source>
</evidence>
<reference evidence="1" key="1">
    <citation type="submission" date="2018-05" db="EMBL/GenBank/DDBJ databases">
        <authorList>
            <person name="Lanie J.A."/>
            <person name="Ng W.-L."/>
            <person name="Kazmierczak K.M."/>
            <person name="Andrzejewski T.M."/>
            <person name="Davidsen T.M."/>
            <person name="Wayne K.J."/>
            <person name="Tettelin H."/>
            <person name="Glass J.I."/>
            <person name="Rusch D."/>
            <person name="Podicherti R."/>
            <person name="Tsui H.-C.T."/>
            <person name="Winkler M.E."/>
        </authorList>
    </citation>
    <scope>NUCLEOTIDE SEQUENCE</scope>
</reference>